<proteinExistence type="predicted"/>
<gene>
    <name evidence="4" type="ORF">QEH52_12695</name>
</gene>
<protein>
    <submittedName>
        <fullName evidence="4">FAD-dependent monooxygenase</fullName>
    </submittedName>
</protein>
<dbReference type="Gene3D" id="3.30.70.2450">
    <property type="match status" value="1"/>
</dbReference>
<dbReference type="PANTHER" id="PTHR43476">
    <property type="entry name" value="3-(3-HYDROXY-PHENYL)PROPIONATE/3-HYDROXYCINNAMIC ACID HYDROXYLASE"/>
    <property type="match status" value="1"/>
</dbReference>
<dbReference type="InterPro" id="IPR036188">
    <property type="entry name" value="FAD/NAD-bd_sf"/>
</dbReference>
<keyword evidence="1" id="KW-0560">Oxidoreductase</keyword>
<dbReference type="PRINTS" id="PR00420">
    <property type="entry name" value="RNGMNOXGNASE"/>
</dbReference>
<evidence type="ECO:0000256" key="2">
    <source>
        <dbReference type="ARBA" id="ARBA00023027"/>
    </source>
</evidence>
<evidence type="ECO:0000313" key="4">
    <source>
        <dbReference type="EMBL" id="MDQ8208374.1"/>
    </source>
</evidence>
<reference evidence="4 5" key="1">
    <citation type="submission" date="2023-04" db="EMBL/GenBank/DDBJ databases">
        <title>A novel bacteria isolated from coastal sediment.</title>
        <authorList>
            <person name="Liu X.-J."/>
            <person name="Du Z.-J."/>
        </authorList>
    </citation>
    <scope>NUCLEOTIDE SEQUENCE [LARGE SCALE GENOMIC DNA]</scope>
    <source>
        <strain evidence="4 5">SDUM461003</strain>
    </source>
</reference>
<keyword evidence="5" id="KW-1185">Reference proteome</keyword>
<dbReference type="GO" id="GO:0004497">
    <property type="term" value="F:monooxygenase activity"/>
    <property type="evidence" value="ECO:0007669"/>
    <property type="project" value="UniProtKB-KW"/>
</dbReference>
<evidence type="ECO:0000313" key="5">
    <source>
        <dbReference type="Proteomes" id="UP001225316"/>
    </source>
</evidence>
<keyword evidence="2" id="KW-0520">NAD</keyword>
<feature type="domain" description="FAD-binding" evidence="3">
    <location>
        <begin position="7"/>
        <end position="368"/>
    </location>
</feature>
<dbReference type="InterPro" id="IPR050631">
    <property type="entry name" value="PheA/TfdB_FAD_monoxygenase"/>
</dbReference>
<dbReference type="PANTHER" id="PTHR43476:SF4">
    <property type="entry name" value="BLR0106 PROTEIN"/>
    <property type="match status" value="1"/>
</dbReference>
<dbReference type="Pfam" id="PF01494">
    <property type="entry name" value="FAD_binding_3"/>
    <property type="match status" value="1"/>
</dbReference>
<sequence>MFNKKSVDIAVLGAGPVGLTAAHILADQGMDFTLLERAAGTHTHSYALALHPDTLELLDTLGIVAPILQRALRLQRSTIFDPSNKQRAVIDYGALPVKYPFLAVIAQSDLEDILVATLAKKGHTPQWNHRVRCIEPSAEGVRFTVDHLMEGSTGYAIAHSEQEIDKIYEYQSNYMIAADGYESMARKAANIGFPEIKSSLDYAVFEFETNTRLLTEMRMMVDNDKTHIYWPLGKGRCRFSFQMPPNFAQKHSFNKDHAMVDNEAQESSELSNAHLDHLLHTHAPWFIGSSSDVKWRVMVHFEKHLADSFGNGRVWLAGDAAHMAAPAGILSMNVGMLEGADLAEKLSIDSNEDGRQFRLNAYNLDRVTEWRRLLDIDQNIQGQGNTAEWLLRHRNNIIGNIPASGNSYQAILEQLQLHESIAVS</sequence>
<dbReference type="Proteomes" id="UP001225316">
    <property type="component" value="Unassembled WGS sequence"/>
</dbReference>
<keyword evidence="4" id="KW-0503">Monooxygenase</keyword>
<name>A0ABU1AYN8_9BACT</name>
<evidence type="ECO:0000259" key="3">
    <source>
        <dbReference type="Pfam" id="PF01494"/>
    </source>
</evidence>
<organism evidence="4 5">
    <name type="scientific">Thalassobacterium maritimum</name>
    <dbReference type="NCBI Taxonomy" id="3041265"/>
    <lineage>
        <taxon>Bacteria</taxon>
        <taxon>Pseudomonadati</taxon>
        <taxon>Verrucomicrobiota</taxon>
        <taxon>Opitutia</taxon>
        <taxon>Puniceicoccales</taxon>
        <taxon>Coraliomargaritaceae</taxon>
        <taxon>Thalassobacterium</taxon>
    </lineage>
</organism>
<accession>A0ABU1AYN8</accession>
<dbReference type="InterPro" id="IPR002938">
    <property type="entry name" value="FAD-bd"/>
</dbReference>
<dbReference type="SUPFAM" id="SSF51905">
    <property type="entry name" value="FAD/NAD(P)-binding domain"/>
    <property type="match status" value="1"/>
</dbReference>
<dbReference type="Gene3D" id="3.50.50.60">
    <property type="entry name" value="FAD/NAD(P)-binding domain"/>
    <property type="match status" value="1"/>
</dbReference>
<dbReference type="RefSeq" id="WP_308950926.1">
    <property type="nucleotide sequence ID" value="NZ_JARXHW010000029.1"/>
</dbReference>
<dbReference type="EMBL" id="JARXHW010000029">
    <property type="protein sequence ID" value="MDQ8208374.1"/>
    <property type="molecule type" value="Genomic_DNA"/>
</dbReference>
<comment type="caution">
    <text evidence="4">The sequence shown here is derived from an EMBL/GenBank/DDBJ whole genome shotgun (WGS) entry which is preliminary data.</text>
</comment>
<evidence type="ECO:0000256" key="1">
    <source>
        <dbReference type="ARBA" id="ARBA00023002"/>
    </source>
</evidence>